<feature type="domain" description="AD" evidence="1">
    <location>
        <begin position="94"/>
        <end position="201"/>
    </location>
</feature>
<dbReference type="AlphaFoldDB" id="A0A9W6Z1F5"/>
<gene>
    <name evidence="2" type="ORF">Amon01_000630700</name>
</gene>
<keyword evidence="3" id="KW-1185">Reference proteome</keyword>
<dbReference type="SMART" id="SM00995">
    <property type="entry name" value="AD"/>
    <property type="match status" value="1"/>
</dbReference>
<evidence type="ECO:0000313" key="3">
    <source>
        <dbReference type="Proteomes" id="UP001165063"/>
    </source>
</evidence>
<sequence>MLSLDNSVGLRVKITTNLDSTVEGTIHSYNPHSGLLSIIVPLPDSSNVSFKVIKTSFIKQITSLTKQRPAFTNKLSINEKFQNFANKPVNVPVESISSNFNKGKNAKLITARENEFKLRKLLNTRKLSIEGETLFKSLYQLLPVGDVNLDKSDNIIVFENHLIISKPYNVNDCKLVNGGNDDDQQLTYIKKVIKETWDKLESERKGG</sequence>
<dbReference type="Pfam" id="PF09793">
    <property type="entry name" value="AD"/>
    <property type="match status" value="1"/>
</dbReference>
<dbReference type="InterPro" id="IPR019181">
    <property type="entry name" value="LSM12_ABD"/>
</dbReference>
<dbReference type="PROSITE" id="PS52001">
    <property type="entry name" value="AD"/>
    <property type="match status" value="1"/>
</dbReference>
<dbReference type="EMBL" id="BSXU01003932">
    <property type="protein sequence ID" value="GMG40578.1"/>
    <property type="molecule type" value="Genomic_DNA"/>
</dbReference>
<dbReference type="PANTHER" id="PTHR13542">
    <property type="entry name" value="LSM12 HOMOLOG"/>
    <property type="match status" value="1"/>
</dbReference>
<evidence type="ECO:0000313" key="2">
    <source>
        <dbReference type="EMBL" id="GMG40578.1"/>
    </source>
</evidence>
<name>A0A9W6Z1F5_AMBMO</name>
<dbReference type="Proteomes" id="UP001165063">
    <property type="component" value="Unassembled WGS sequence"/>
</dbReference>
<protein>
    <submittedName>
        <fullName evidence="2">Unnamed protein product</fullName>
    </submittedName>
</protein>
<reference evidence="2" key="1">
    <citation type="submission" date="2023-04" db="EMBL/GenBank/DDBJ databases">
        <title>Ambrosiozyma monospora NBRC 1965.</title>
        <authorList>
            <person name="Ichikawa N."/>
            <person name="Sato H."/>
            <person name="Tonouchi N."/>
        </authorList>
    </citation>
    <scope>NUCLEOTIDE SEQUENCE</scope>
    <source>
        <strain evidence="2">NBRC 1965</strain>
    </source>
</reference>
<dbReference type="OrthoDB" id="1057137at2759"/>
<dbReference type="InterPro" id="IPR047574">
    <property type="entry name" value="AD"/>
</dbReference>
<accession>A0A9W6Z1F5</accession>
<evidence type="ECO:0000259" key="1">
    <source>
        <dbReference type="PROSITE" id="PS52001"/>
    </source>
</evidence>
<dbReference type="PIRSF" id="PIRSF007783">
    <property type="entry name" value="UCP007783_YHR121w"/>
    <property type="match status" value="1"/>
</dbReference>
<proteinExistence type="predicted"/>
<organism evidence="2 3">
    <name type="scientific">Ambrosiozyma monospora</name>
    <name type="common">Yeast</name>
    <name type="synonym">Endomycopsis monosporus</name>
    <dbReference type="NCBI Taxonomy" id="43982"/>
    <lineage>
        <taxon>Eukaryota</taxon>
        <taxon>Fungi</taxon>
        <taxon>Dikarya</taxon>
        <taxon>Ascomycota</taxon>
        <taxon>Saccharomycotina</taxon>
        <taxon>Pichiomycetes</taxon>
        <taxon>Pichiales</taxon>
        <taxon>Pichiaceae</taxon>
        <taxon>Ambrosiozyma</taxon>
    </lineage>
</organism>
<comment type="caution">
    <text evidence="2">The sequence shown here is derived from an EMBL/GenBank/DDBJ whole genome shotgun (WGS) entry which is preliminary data.</text>
</comment>
<dbReference type="InterPro" id="IPR016521">
    <property type="entry name" value="RNA-processing_Lsm12"/>
</dbReference>
<dbReference type="InterPro" id="IPR039683">
    <property type="entry name" value="Lsm12-like"/>
</dbReference>